<proteinExistence type="inferred from homology"/>
<comment type="caution">
    <text evidence="7">Lacks conserved residue(s) required for the propagation of feature annotation.</text>
</comment>
<keyword evidence="2 7" id="KW-0812">Transmembrane</keyword>
<comment type="function">
    <text evidence="7">Part of the twin-arginine translocation (Tat) system that transports large folded proteins containing a characteristic twin-arginine motif in their signal peptide across membranes. Together with TatB, TatC is part of a receptor directly interacting with Tat signal peptides.</text>
</comment>
<feature type="transmembrane region" description="Helical" evidence="7">
    <location>
        <begin position="83"/>
        <end position="104"/>
    </location>
</feature>
<feature type="compositionally biased region" description="Acidic residues" evidence="8">
    <location>
        <begin position="261"/>
        <end position="278"/>
    </location>
</feature>
<dbReference type="GO" id="GO:0065002">
    <property type="term" value="P:intracellular protein transmembrane transport"/>
    <property type="evidence" value="ECO:0007669"/>
    <property type="project" value="TreeGrafter"/>
</dbReference>
<keyword evidence="7" id="KW-1003">Cell membrane</keyword>
<reference evidence="9 10" key="1">
    <citation type="submission" date="2019-10" db="EMBL/GenBank/DDBJ databases">
        <title>Rubrobacter sp nov SCSIO 52090 isolated from a deep-sea sediment in the South China Sea.</title>
        <authorList>
            <person name="Chen R.W."/>
        </authorList>
    </citation>
    <scope>NUCLEOTIDE SEQUENCE [LARGE SCALE GENOMIC DNA]</scope>
    <source>
        <strain evidence="9 10">SCSIO 52909</strain>
    </source>
</reference>
<dbReference type="EMBL" id="CP045119">
    <property type="protein sequence ID" value="QIN83375.1"/>
    <property type="molecule type" value="Genomic_DNA"/>
</dbReference>
<dbReference type="PANTHER" id="PTHR30371">
    <property type="entry name" value="SEC-INDEPENDENT PROTEIN TRANSLOCASE PROTEIN TATC"/>
    <property type="match status" value="1"/>
</dbReference>
<comment type="subcellular location">
    <subcellularLocation>
        <location evidence="7">Cell membrane</location>
        <topology evidence="7">Multi-pass membrane protein</topology>
    </subcellularLocation>
    <subcellularLocation>
        <location evidence="1">Membrane</location>
        <topology evidence="1">Multi-pass membrane protein</topology>
    </subcellularLocation>
</comment>
<dbReference type="RefSeq" id="WP_166176599.1">
    <property type="nucleotide sequence ID" value="NZ_CP045119.1"/>
</dbReference>
<evidence type="ECO:0000256" key="4">
    <source>
        <dbReference type="ARBA" id="ARBA00022989"/>
    </source>
</evidence>
<dbReference type="GO" id="GO:0009977">
    <property type="term" value="F:proton motive force dependent protein transmembrane transporter activity"/>
    <property type="evidence" value="ECO:0007669"/>
    <property type="project" value="TreeGrafter"/>
</dbReference>
<feature type="region of interest" description="Disordered" evidence="8">
    <location>
        <begin position="256"/>
        <end position="291"/>
    </location>
</feature>
<feature type="transmembrane region" description="Helical" evidence="7">
    <location>
        <begin position="30"/>
        <end position="47"/>
    </location>
</feature>
<keyword evidence="6 7" id="KW-0472">Membrane</keyword>
<gene>
    <name evidence="7 9" type="primary">tatC</name>
    <name evidence="9" type="ORF">GBA63_12555</name>
</gene>
<dbReference type="AlphaFoldDB" id="A0A6G8QA67"/>
<keyword evidence="10" id="KW-1185">Reference proteome</keyword>
<comment type="similarity">
    <text evidence="7">Belongs to the TatC family.</text>
</comment>
<feature type="transmembrane region" description="Helical" evidence="7">
    <location>
        <begin position="170"/>
        <end position="192"/>
    </location>
</feature>
<name>A0A6G8QA67_9ACTN</name>
<keyword evidence="4 7" id="KW-1133">Transmembrane helix</keyword>
<keyword evidence="7" id="KW-0813">Transport</keyword>
<dbReference type="NCBIfam" id="TIGR00945">
    <property type="entry name" value="tatC"/>
    <property type="match status" value="1"/>
</dbReference>
<accession>A0A6G8QA67</accession>
<evidence type="ECO:0000313" key="9">
    <source>
        <dbReference type="EMBL" id="QIN83375.1"/>
    </source>
</evidence>
<feature type="transmembrane region" description="Helical" evidence="7">
    <location>
        <begin position="116"/>
        <end position="138"/>
    </location>
</feature>
<evidence type="ECO:0000256" key="6">
    <source>
        <dbReference type="ARBA" id="ARBA00023136"/>
    </source>
</evidence>
<evidence type="ECO:0000256" key="1">
    <source>
        <dbReference type="ARBA" id="ARBA00004141"/>
    </source>
</evidence>
<dbReference type="Pfam" id="PF00902">
    <property type="entry name" value="TatC"/>
    <property type="match status" value="1"/>
</dbReference>
<dbReference type="PRINTS" id="PR01840">
    <property type="entry name" value="TATCFAMILY"/>
</dbReference>
<evidence type="ECO:0000256" key="3">
    <source>
        <dbReference type="ARBA" id="ARBA00022927"/>
    </source>
</evidence>
<evidence type="ECO:0000256" key="2">
    <source>
        <dbReference type="ARBA" id="ARBA00022692"/>
    </source>
</evidence>
<evidence type="ECO:0000256" key="8">
    <source>
        <dbReference type="SAM" id="MobiDB-lite"/>
    </source>
</evidence>
<dbReference type="PANTHER" id="PTHR30371:SF0">
    <property type="entry name" value="SEC-INDEPENDENT PROTEIN TRANSLOCASE PROTEIN TATC, CHLOROPLASTIC-RELATED"/>
    <property type="match status" value="1"/>
</dbReference>
<dbReference type="HAMAP" id="MF_00902">
    <property type="entry name" value="TatC"/>
    <property type="match status" value="1"/>
</dbReference>
<dbReference type="GO" id="GO:0043953">
    <property type="term" value="P:protein transport by the Tat complex"/>
    <property type="evidence" value="ECO:0007669"/>
    <property type="project" value="UniProtKB-UniRule"/>
</dbReference>
<evidence type="ECO:0000313" key="10">
    <source>
        <dbReference type="Proteomes" id="UP000501452"/>
    </source>
</evidence>
<evidence type="ECO:0000256" key="7">
    <source>
        <dbReference type="HAMAP-Rule" id="MF_00902"/>
    </source>
</evidence>
<dbReference type="Proteomes" id="UP000501452">
    <property type="component" value="Chromosome"/>
</dbReference>
<sequence>MASRLRIPTSPRDEARMTLIEHLGELRSRIIKVAAVFVLAAIVTWFFRERLFYFLLEPAGGQFQDQKLVVTAVGEQFISDMKLALWAAFVLAIPVLLYQAWAFVAPAVGDMGRITTYIIITLASSLFLAGIAFGYYFVLPAGLQFLLFWDQGRYETMITPTYYLSFTTRFLLACGLVFELPAATYVCAKLGLIDANLLKKYRKHAIVGNTILAAAITPSPDPFTMIMLAVPLVIMYELSIVIARYVNPTTEVTAHELARTDDEDEPDYTDDRDDDDYDPEPHEENGNERDL</sequence>
<keyword evidence="5 7" id="KW-0811">Translocation</keyword>
<dbReference type="KEGG" id="rub:GBA63_12555"/>
<protein>
    <recommendedName>
        <fullName evidence="7">Sec-independent protein translocase protein TatC</fullName>
    </recommendedName>
</protein>
<dbReference type="InterPro" id="IPR002033">
    <property type="entry name" value="TatC"/>
</dbReference>
<keyword evidence="3 7" id="KW-0653">Protein transport</keyword>
<organism evidence="9 10">
    <name type="scientific">Rubrobacter tropicus</name>
    <dbReference type="NCBI Taxonomy" id="2653851"/>
    <lineage>
        <taxon>Bacteria</taxon>
        <taxon>Bacillati</taxon>
        <taxon>Actinomycetota</taxon>
        <taxon>Rubrobacteria</taxon>
        <taxon>Rubrobacterales</taxon>
        <taxon>Rubrobacteraceae</taxon>
        <taxon>Rubrobacter</taxon>
    </lineage>
</organism>
<evidence type="ECO:0000256" key="5">
    <source>
        <dbReference type="ARBA" id="ARBA00023010"/>
    </source>
</evidence>
<comment type="subunit">
    <text evidence="7">The Tat system comprises two distinct complexes: a TatABC complex, containing multiple copies of TatA, TatB and TatC subunits, and a separate TatA complex, containing only TatA subunits. Substrates initially bind to the TatABC complex, which probably triggers association of the separate TatA complex to form the active translocon.</text>
</comment>
<dbReference type="GO" id="GO:0033281">
    <property type="term" value="C:TAT protein transport complex"/>
    <property type="evidence" value="ECO:0007669"/>
    <property type="project" value="UniProtKB-UniRule"/>
</dbReference>
<feature type="compositionally biased region" description="Basic and acidic residues" evidence="8">
    <location>
        <begin position="279"/>
        <end position="291"/>
    </location>
</feature>